<evidence type="ECO:0000256" key="2">
    <source>
        <dbReference type="ARBA" id="ARBA00022553"/>
    </source>
</evidence>
<dbReference type="Pfam" id="PF16073">
    <property type="entry name" value="SAT"/>
    <property type="match status" value="1"/>
</dbReference>
<feature type="region of interest" description="N-terminal hotdog fold" evidence="6">
    <location>
        <begin position="1285"/>
        <end position="1417"/>
    </location>
</feature>
<feature type="region of interest" description="C-terminal hotdog fold" evidence="6">
    <location>
        <begin position="1445"/>
        <end position="1592"/>
    </location>
</feature>
<feature type="domain" description="PKS/mFAS DH" evidence="10">
    <location>
        <begin position="1285"/>
        <end position="1592"/>
    </location>
</feature>
<dbReference type="FunFam" id="3.40.366.10:FF:000002">
    <property type="entry name" value="Probable polyketide synthase 2"/>
    <property type="match status" value="1"/>
</dbReference>
<dbReference type="InterPro" id="IPR014030">
    <property type="entry name" value="Ketoacyl_synth_N"/>
</dbReference>
<dbReference type="Proteomes" id="UP001187734">
    <property type="component" value="Unassembled WGS sequence"/>
</dbReference>
<dbReference type="SUPFAM" id="SSF52151">
    <property type="entry name" value="FabD/lysophospholipase-like"/>
    <property type="match status" value="1"/>
</dbReference>
<accession>A0AAE8LXM0</accession>
<dbReference type="InterPro" id="IPR020841">
    <property type="entry name" value="PKS_Beta-ketoAc_synthase_dom"/>
</dbReference>
<feature type="region of interest" description="Disordered" evidence="7">
    <location>
        <begin position="1705"/>
        <end position="1741"/>
    </location>
</feature>
<dbReference type="Pfam" id="PF14765">
    <property type="entry name" value="PS-DH"/>
    <property type="match status" value="1"/>
</dbReference>
<dbReference type="Pfam" id="PF02801">
    <property type="entry name" value="Ketoacyl-synt_C"/>
    <property type="match status" value="1"/>
</dbReference>
<dbReference type="PROSITE" id="PS00012">
    <property type="entry name" value="PHOSPHOPANTETHEINE"/>
    <property type="match status" value="1"/>
</dbReference>
<comment type="caution">
    <text evidence="11">The sequence shown here is derived from an EMBL/GenBank/DDBJ whole genome shotgun (WGS) entry which is preliminary data.</text>
</comment>
<organism evidence="11 12">
    <name type="scientific">Fusarium torulosum</name>
    <dbReference type="NCBI Taxonomy" id="33205"/>
    <lineage>
        <taxon>Eukaryota</taxon>
        <taxon>Fungi</taxon>
        <taxon>Dikarya</taxon>
        <taxon>Ascomycota</taxon>
        <taxon>Pezizomycotina</taxon>
        <taxon>Sordariomycetes</taxon>
        <taxon>Hypocreomycetidae</taxon>
        <taxon>Hypocreales</taxon>
        <taxon>Nectriaceae</taxon>
        <taxon>Fusarium</taxon>
    </lineage>
</organism>
<dbReference type="SUPFAM" id="SSF55048">
    <property type="entry name" value="Probable ACP-binding domain of malonyl-CoA ACP transacylase"/>
    <property type="match status" value="1"/>
</dbReference>
<dbReference type="Gene3D" id="1.10.1200.10">
    <property type="entry name" value="ACP-like"/>
    <property type="match status" value="2"/>
</dbReference>
<evidence type="ECO:0000256" key="5">
    <source>
        <dbReference type="ARBA" id="ARBA00023268"/>
    </source>
</evidence>
<dbReference type="PROSITE" id="PS50075">
    <property type="entry name" value="CARRIER"/>
    <property type="match status" value="2"/>
</dbReference>
<dbReference type="InterPro" id="IPR042104">
    <property type="entry name" value="PKS_dehydratase_sf"/>
</dbReference>
<feature type="domain" description="Carrier" evidence="8">
    <location>
        <begin position="1745"/>
        <end position="1822"/>
    </location>
</feature>
<dbReference type="Pfam" id="PF00698">
    <property type="entry name" value="Acyl_transf_1"/>
    <property type="match status" value="1"/>
</dbReference>
<dbReference type="SUPFAM" id="SSF53901">
    <property type="entry name" value="Thiolase-like"/>
    <property type="match status" value="1"/>
</dbReference>
<name>A0AAE8LXM0_9HYPO</name>
<dbReference type="InterPro" id="IPR049551">
    <property type="entry name" value="PKS_DH_C"/>
</dbReference>
<sequence>MHPKNIFIFGDQSVPILDALQAILLIRDNAILKQYLDEAFLALRREISVLPAQERSSITQAETLGLVLEDVRKGQHGAALDSALLCIYEIAYYIEFISKRRLQHPPEFASFLGVCTGSFAAAAISCSKTLFDLINVGCQAVIVAFRVGLHVQQRAAILGSQRHSSWSVVLAATQEDEAQRALAEFCKENSFPLLSQPYIGAVGPNTVTISGPPDVLQQFLTCPLSSTKKSFTIPIHGPYHCSQGYTESDLKAVFETVLEEVQNLDRDVKISNISCSTGSIIEMSTYEELLNECISGVLTQQIRLDKVIAGLADLLSDNGDTILIPINTQIAQSLSASVERSGKSVRVDNTPLLNISPSTSGGVPYQDHDSSQIAIIGFSGRFPEADTLAEFWDLLQQGLDVHKPVPADRFDGEKHYDPTGQRKNTNRVTSGCWLKEPGLFDARFFRMSPREACQADPAQRLALLTAYEALEMAGVVPDRTASTQRHRVGVFYGTTSDDWREVNSGQDIDTYFIPGGNRAFIPGRINYFFKFSGPSISVDTACSSSLAAINLAITSLLERNCDTAIAGGTNIMTNPDNFAGLDRGHFLCKDGNCKTFDDMADGYCRAEGVGTVILKRLPDAIADGDPVFGVILGAHTNHSAEAVSITRPLADAQEYLFKKLLNESGVKPHDVSYIEMHGTGTQAGDAVEMKSVINTFASDYSRRPDQSLHLGSVKSNTGHGESASGVTALIKVLLMMQKSRIPPHCGIKGTINHGFPLDLDRRGIRIAMNEAEWLRPTNSKRRAFVNNFSAAGGNTALLLEDAPISEQVQGLDVRKTHVVAISARSVQSFKRNLLAMAEFIDDSTSCKTLAQLSYTTTARRMHHSYRAAFATTGMQDLKRSLLAMATEEVTKPIPSKLPSIGFLFTGQGAQYSAMGRELYLHVSSFRSDIDSFDCIARTHSLPSILPLVDGSTEIEELSPAVIQVGTCIIQIALSRLWANLGVKPAYVLGHSLGEYAALCIAGVLSISDTIYLCGWRATLIESGCTADTHGMVAVKASKDHIRQVLADNPPVEIACVNGPEDIVLSGPNADIDAICLELDGQGLKFTRLPVPFAFHSSQVDPVLYELQAIAQHVSFQPATVPIISTLSATIIQPGETIGPEYIRRHCREPVEFLAAVQMAQQNNIINPNSVCVEVGAHPILSRMVKGILGSETRCFPSLRRNEEPLKTLAESLKMLYLAGLAINWDSWHRDFPSCQRVLNVPSYSWDLEKYWIQYEGDWCLTKGSPAVASSPTPAIKSTRLSDSVHEIVEQDVSAQRCRLVMQSDLRESALLQVAQDHQVNGLVLCPSSLYADIAYTLGKYATELKGPEGHGYVPDVCNMLVEKALIVQTTNAQFIRASLSVDWKLLQGDMELYSVDSQGKQTTRHATCNIRFQLPEVWQQDWRRNKYLIQRSIKNLLQGLEVESTHRVRRGMAYKMFSSVVKYGPGYQGMQEIVFDSEGLEATAKVRLQPVEGGFALNPFWCDSFGHLTGFVMHSNDVLDLSEHAYINQGWQFMRCAETFSADVEYRTYVKMQRVGKDDSSYSGDVYVFREGDIIAMYGGVTFNKVSKRVLDMLLPSPSKLATTRSKPTPPPVKQASSLSAPEAPATSRQSPQSDSIFEQALEIICREIGVDRSKLSEDSEFANYGVDSLMSLTILGNFRESLNLDVQSLFDDYPSVKALRQYLSDSPMSRDETVDDSPSSNESGTTEATTPSLSEDNAESMKVDSVNGSIHLLLTIIADEIGISIKELARADDLAELGVDSLVSLTILGRAREELDIDLPQDLFLNYSSLSGLTAAVGEILGPRFAKTGGPLSHPQATSVMLQGRAGSPHSLFLFPDGSGSSTSYVGLPPVSPNVCVYGLDCPYVRNPKDLKCGLQDLTASYLAEIRRRQPNGPYSLAGWSAGGIAAYDAAQQLVNQGETVQHLILIDSPNPIGLEKLPPRFYKFLEKSGVFGAGDGRAQSAPEWLIQHFLAFIDALDKYKPVPFLGPAPKTTLIWATDGVCKNPTDVRPEPQDDDPKEMTWLLENRVNLGPNGWDQLLGEDKIAIFCIEEANHFTMVRKPNATKLVGIIRTALDL</sequence>
<dbReference type="PROSITE" id="PS00606">
    <property type="entry name" value="KS3_1"/>
    <property type="match status" value="1"/>
</dbReference>
<keyword evidence="4" id="KW-0677">Repeat</keyword>
<dbReference type="PROSITE" id="PS52019">
    <property type="entry name" value="PKS_MFAS_DH"/>
    <property type="match status" value="1"/>
</dbReference>
<evidence type="ECO:0000256" key="3">
    <source>
        <dbReference type="ARBA" id="ARBA00022679"/>
    </source>
</evidence>
<evidence type="ECO:0000256" key="6">
    <source>
        <dbReference type="PROSITE-ProRule" id="PRU01363"/>
    </source>
</evidence>
<dbReference type="InterPro" id="IPR032088">
    <property type="entry name" value="SAT"/>
</dbReference>
<dbReference type="Gene3D" id="3.40.366.10">
    <property type="entry name" value="Malonyl-Coenzyme A Acyl Carrier Protein, domain 2"/>
    <property type="match status" value="2"/>
</dbReference>
<protein>
    <submittedName>
        <fullName evidence="11">Related to polyketide synthase modules and related proteins</fullName>
    </submittedName>
</protein>
<dbReference type="GO" id="GO:0031177">
    <property type="term" value="F:phosphopantetheine binding"/>
    <property type="evidence" value="ECO:0007669"/>
    <property type="project" value="InterPro"/>
</dbReference>
<dbReference type="PROSITE" id="PS52004">
    <property type="entry name" value="KS3_2"/>
    <property type="match status" value="1"/>
</dbReference>
<dbReference type="Pfam" id="PF00975">
    <property type="entry name" value="Thioesterase"/>
    <property type="match status" value="1"/>
</dbReference>
<dbReference type="InterPro" id="IPR009081">
    <property type="entry name" value="PP-bd_ACP"/>
</dbReference>
<feature type="active site" description="Proton donor; for dehydratase activity" evidence="6">
    <location>
        <position position="1503"/>
    </location>
</feature>
<evidence type="ECO:0000259" key="8">
    <source>
        <dbReference type="PROSITE" id="PS50075"/>
    </source>
</evidence>
<dbReference type="GO" id="GO:0006633">
    <property type="term" value="P:fatty acid biosynthetic process"/>
    <property type="evidence" value="ECO:0007669"/>
    <property type="project" value="InterPro"/>
</dbReference>
<keyword evidence="1" id="KW-0596">Phosphopantetheine</keyword>
<dbReference type="InterPro" id="IPR016036">
    <property type="entry name" value="Malonyl_transacylase_ACP-bd"/>
</dbReference>
<evidence type="ECO:0000259" key="9">
    <source>
        <dbReference type="PROSITE" id="PS52004"/>
    </source>
</evidence>
<dbReference type="Gene3D" id="3.30.70.3290">
    <property type="match status" value="1"/>
</dbReference>
<dbReference type="InterPro" id="IPR006162">
    <property type="entry name" value="Ppantetheine_attach_site"/>
</dbReference>
<dbReference type="SUPFAM" id="SSF53474">
    <property type="entry name" value="alpha/beta-Hydrolases"/>
    <property type="match status" value="1"/>
</dbReference>
<keyword evidence="3" id="KW-0808">Transferase</keyword>
<dbReference type="CDD" id="cd00833">
    <property type="entry name" value="PKS"/>
    <property type="match status" value="1"/>
</dbReference>
<evidence type="ECO:0000256" key="4">
    <source>
        <dbReference type="ARBA" id="ARBA00022737"/>
    </source>
</evidence>
<dbReference type="FunFam" id="3.40.50.1820:FF:000116">
    <property type="entry name" value="Sterigmatocystin biosynthesis polyketide synthase"/>
    <property type="match status" value="1"/>
</dbReference>
<feature type="region of interest" description="Disordered" evidence="7">
    <location>
        <begin position="1601"/>
        <end position="1634"/>
    </location>
</feature>
<dbReference type="GO" id="GO:0044550">
    <property type="term" value="P:secondary metabolite biosynthetic process"/>
    <property type="evidence" value="ECO:0007669"/>
    <property type="project" value="UniProtKB-ARBA"/>
</dbReference>
<keyword evidence="2" id="KW-0597">Phosphoprotein</keyword>
<evidence type="ECO:0000313" key="12">
    <source>
        <dbReference type="Proteomes" id="UP001187734"/>
    </source>
</evidence>
<dbReference type="Gene3D" id="3.40.50.1820">
    <property type="entry name" value="alpha/beta hydrolase"/>
    <property type="match status" value="1"/>
</dbReference>
<dbReference type="Pfam" id="PF00550">
    <property type="entry name" value="PP-binding"/>
    <property type="match status" value="2"/>
</dbReference>
<dbReference type="SUPFAM" id="SSF47336">
    <property type="entry name" value="ACP-like"/>
    <property type="match status" value="2"/>
</dbReference>
<dbReference type="InterPro" id="IPR016035">
    <property type="entry name" value="Acyl_Trfase/lysoPLipase"/>
</dbReference>
<feature type="compositionally biased region" description="Polar residues" evidence="7">
    <location>
        <begin position="1717"/>
        <end position="1736"/>
    </location>
</feature>
<evidence type="ECO:0000313" key="11">
    <source>
        <dbReference type="EMBL" id="SPJ70368.1"/>
    </source>
</evidence>
<dbReference type="NCBIfam" id="TIGR04532">
    <property type="entry name" value="PT_fungal_PKS"/>
    <property type="match status" value="1"/>
</dbReference>
<dbReference type="FunFam" id="3.40.47.10:FF:000031">
    <property type="entry name" value="Sterigmatocystin biosynthesis polyketide synthase"/>
    <property type="match status" value="1"/>
</dbReference>
<evidence type="ECO:0000259" key="10">
    <source>
        <dbReference type="PROSITE" id="PS52019"/>
    </source>
</evidence>
<dbReference type="GO" id="GO:0004315">
    <property type="term" value="F:3-oxoacyl-[acyl-carrier-protein] synthase activity"/>
    <property type="evidence" value="ECO:0007669"/>
    <property type="project" value="InterPro"/>
</dbReference>
<dbReference type="Pfam" id="PF00109">
    <property type="entry name" value="ketoacyl-synt"/>
    <property type="match status" value="1"/>
</dbReference>
<dbReference type="InterPro" id="IPR014043">
    <property type="entry name" value="Acyl_transferase_dom"/>
</dbReference>
<feature type="domain" description="Ketosynthase family 3 (KS3)" evidence="9">
    <location>
        <begin position="370"/>
        <end position="801"/>
    </location>
</feature>
<dbReference type="InterPro" id="IPR030918">
    <property type="entry name" value="PT_fungal_PKS"/>
</dbReference>
<dbReference type="InterPro" id="IPR001031">
    <property type="entry name" value="Thioesterase"/>
</dbReference>
<dbReference type="InterPro" id="IPR020806">
    <property type="entry name" value="PKS_PP-bd"/>
</dbReference>
<evidence type="ECO:0000256" key="1">
    <source>
        <dbReference type="ARBA" id="ARBA00022450"/>
    </source>
</evidence>
<feature type="active site" description="Proton acceptor; for dehydratase activity" evidence="6">
    <location>
        <position position="1317"/>
    </location>
</feature>
<dbReference type="EMBL" id="ONZP01000008">
    <property type="protein sequence ID" value="SPJ70368.1"/>
    <property type="molecule type" value="Genomic_DNA"/>
</dbReference>
<dbReference type="Gene3D" id="3.40.47.10">
    <property type="match status" value="1"/>
</dbReference>
<dbReference type="InterPro" id="IPR016039">
    <property type="entry name" value="Thiolase-like"/>
</dbReference>
<dbReference type="InterPro" id="IPR036736">
    <property type="entry name" value="ACP-like_sf"/>
</dbReference>
<dbReference type="GO" id="GO:0004312">
    <property type="term" value="F:fatty acid synthase activity"/>
    <property type="evidence" value="ECO:0007669"/>
    <property type="project" value="TreeGrafter"/>
</dbReference>
<evidence type="ECO:0000256" key="7">
    <source>
        <dbReference type="SAM" id="MobiDB-lite"/>
    </source>
</evidence>
<dbReference type="InterPro" id="IPR014031">
    <property type="entry name" value="Ketoacyl_synth_C"/>
</dbReference>
<dbReference type="SMART" id="SM00827">
    <property type="entry name" value="PKS_AT"/>
    <property type="match status" value="1"/>
</dbReference>
<dbReference type="FunFam" id="3.10.129.110:FF:000001">
    <property type="entry name" value="Sterigmatocystin biosynthesis polyketide synthase"/>
    <property type="match status" value="1"/>
</dbReference>
<proteinExistence type="predicted"/>
<dbReference type="SMART" id="SM00825">
    <property type="entry name" value="PKS_KS"/>
    <property type="match status" value="1"/>
</dbReference>
<keyword evidence="5" id="KW-0511">Multifunctional enzyme</keyword>
<dbReference type="SMART" id="SM00823">
    <property type="entry name" value="PKS_PP"/>
    <property type="match status" value="2"/>
</dbReference>
<keyword evidence="12" id="KW-1185">Reference proteome</keyword>
<reference evidence="11" key="1">
    <citation type="submission" date="2018-03" db="EMBL/GenBank/DDBJ databases">
        <authorList>
            <person name="Guldener U."/>
        </authorList>
    </citation>
    <scope>NUCLEOTIDE SEQUENCE</scope>
</reference>
<feature type="domain" description="Carrier" evidence="8">
    <location>
        <begin position="1632"/>
        <end position="1708"/>
    </location>
</feature>
<dbReference type="InterPro" id="IPR049900">
    <property type="entry name" value="PKS_mFAS_DH"/>
</dbReference>
<gene>
    <name evidence="11" type="ORF">FTOL_00096</name>
</gene>
<dbReference type="InterPro" id="IPR029058">
    <property type="entry name" value="AB_hydrolase_fold"/>
</dbReference>
<dbReference type="InterPro" id="IPR001227">
    <property type="entry name" value="Ac_transferase_dom_sf"/>
</dbReference>
<dbReference type="InterPro" id="IPR050091">
    <property type="entry name" value="PKS_NRPS_Biosynth_Enz"/>
</dbReference>
<dbReference type="PANTHER" id="PTHR43775:SF45">
    <property type="entry name" value="CONIDIAL PIGMENT POLYKETIDE SYNTHASE ALB1"/>
    <property type="match status" value="1"/>
</dbReference>
<dbReference type="FunFam" id="1.10.1200.10:FF:000011">
    <property type="entry name" value="Sterigmatocystin biosynthesis polyketide synthase"/>
    <property type="match status" value="1"/>
</dbReference>
<dbReference type="PANTHER" id="PTHR43775">
    <property type="entry name" value="FATTY ACID SYNTHASE"/>
    <property type="match status" value="1"/>
</dbReference>
<dbReference type="Gene3D" id="3.10.129.110">
    <property type="entry name" value="Polyketide synthase dehydratase"/>
    <property type="match status" value="1"/>
</dbReference>
<dbReference type="InterPro" id="IPR018201">
    <property type="entry name" value="Ketoacyl_synth_AS"/>
</dbReference>